<dbReference type="InterPro" id="IPR018247">
    <property type="entry name" value="EF_Hand_1_Ca_BS"/>
</dbReference>
<sequence length="352" mass="37924">MKPIGKTVIALMATTFLSASVLPALASPGERGQGGHGWSQGFGGAFKQFSGRKAIREFDANGDGVVSQADVDAVMAEKFEAMSGDDGTVDLEQFKVYWSEQARPRMVRGFQRFDRDGDGQITREEFDGVSNAMFTLLDRDGSGELTRPAPGEGPRADNRPERSGPRGEGKPGRGGPDGSDKKMGMRGDRGGKHHGGRHGYGGHGRMGGQLAMMEIMERFDIDGDGKITRAEFDEVRTATFDEAAGPGGTVDLEAFAGVWSTMTNRMMVKAFQQMDVDGNLEVTAEEFSAPTKDIVKRFDRNGDGVLTKADRKAGMHRKGHGPDKGGIHHKGHGPEKAGMERKGPPKPENEDI</sequence>
<accession>A0AAE2ZPS0</accession>
<feature type="signal peptide" evidence="4">
    <location>
        <begin position="1"/>
        <end position="26"/>
    </location>
</feature>
<feature type="compositionally biased region" description="Basic and acidic residues" evidence="3">
    <location>
        <begin position="154"/>
        <end position="171"/>
    </location>
</feature>
<organism evidence="6 7">
    <name type="scientific">Flavimaribacter sediminis</name>
    <dbReference type="NCBI Taxonomy" id="2865987"/>
    <lineage>
        <taxon>Bacteria</taxon>
        <taxon>Pseudomonadati</taxon>
        <taxon>Pseudomonadota</taxon>
        <taxon>Alphaproteobacteria</taxon>
        <taxon>Hyphomicrobiales</taxon>
        <taxon>Rhizobiaceae</taxon>
        <taxon>Flavimaribacter</taxon>
    </lineage>
</organism>
<dbReference type="PROSITE" id="PS00018">
    <property type="entry name" value="EF_HAND_1"/>
    <property type="match status" value="3"/>
</dbReference>
<dbReference type="Gene3D" id="1.10.238.10">
    <property type="entry name" value="EF-hand"/>
    <property type="match status" value="2"/>
</dbReference>
<dbReference type="CDD" id="cd00051">
    <property type="entry name" value="EFh"/>
    <property type="match status" value="1"/>
</dbReference>
<keyword evidence="2" id="KW-0677">Repeat</keyword>
<feature type="region of interest" description="Disordered" evidence="3">
    <location>
        <begin position="308"/>
        <end position="352"/>
    </location>
</feature>
<dbReference type="InterPro" id="IPR011992">
    <property type="entry name" value="EF-hand-dom_pair"/>
</dbReference>
<feature type="domain" description="EF-hand" evidence="5">
    <location>
        <begin position="262"/>
        <end position="297"/>
    </location>
</feature>
<evidence type="ECO:0000256" key="4">
    <source>
        <dbReference type="SAM" id="SignalP"/>
    </source>
</evidence>
<dbReference type="Proteomes" id="UP001196509">
    <property type="component" value="Unassembled WGS sequence"/>
</dbReference>
<keyword evidence="7" id="KW-1185">Reference proteome</keyword>
<dbReference type="PROSITE" id="PS50222">
    <property type="entry name" value="EF_HAND_2"/>
    <property type="match status" value="4"/>
</dbReference>
<evidence type="ECO:0000313" key="7">
    <source>
        <dbReference type="Proteomes" id="UP001196509"/>
    </source>
</evidence>
<evidence type="ECO:0000256" key="1">
    <source>
        <dbReference type="ARBA" id="ARBA00022723"/>
    </source>
</evidence>
<dbReference type="SUPFAM" id="SSF47473">
    <property type="entry name" value="EF-hand"/>
    <property type="match status" value="2"/>
</dbReference>
<feature type="compositionally biased region" description="Basic and acidic residues" evidence="3">
    <location>
        <begin position="320"/>
        <end position="352"/>
    </location>
</feature>
<dbReference type="EMBL" id="JAICBX010000004">
    <property type="protein sequence ID" value="MBW8639779.1"/>
    <property type="molecule type" value="Genomic_DNA"/>
</dbReference>
<keyword evidence="4" id="KW-0732">Signal</keyword>
<name>A0AAE2ZPS0_9HYPH</name>
<feature type="domain" description="EF-hand" evidence="5">
    <location>
        <begin position="52"/>
        <end position="81"/>
    </location>
</feature>
<dbReference type="GO" id="GO:0005509">
    <property type="term" value="F:calcium ion binding"/>
    <property type="evidence" value="ECO:0007669"/>
    <property type="project" value="InterPro"/>
</dbReference>
<dbReference type="SMART" id="SM00054">
    <property type="entry name" value="EFh"/>
    <property type="match status" value="4"/>
</dbReference>
<evidence type="ECO:0000313" key="6">
    <source>
        <dbReference type="EMBL" id="MBW8639779.1"/>
    </source>
</evidence>
<protein>
    <submittedName>
        <fullName evidence="6">EF-hand domain-containing protein</fullName>
    </submittedName>
</protein>
<keyword evidence="1" id="KW-0479">Metal-binding</keyword>
<dbReference type="RefSeq" id="WP_220230484.1">
    <property type="nucleotide sequence ID" value="NZ_JAICBX010000004.1"/>
</dbReference>
<feature type="domain" description="EF-hand" evidence="5">
    <location>
        <begin position="101"/>
        <end position="136"/>
    </location>
</feature>
<dbReference type="InterPro" id="IPR039647">
    <property type="entry name" value="EF_hand_pair_protein_CML-like"/>
</dbReference>
<dbReference type="InterPro" id="IPR002048">
    <property type="entry name" value="EF_hand_dom"/>
</dbReference>
<feature type="domain" description="EF-hand" evidence="5">
    <location>
        <begin position="207"/>
        <end position="242"/>
    </location>
</feature>
<evidence type="ECO:0000256" key="2">
    <source>
        <dbReference type="ARBA" id="ARBA00022737"/>
    </source>
</evidence>
<evidence type="ECO:0000259" key="5">
    <source>
        <dbReference type="PROSITE" id="PS50222"/>
    </source>
</evidence>
<feature type="chain" id="PRO_5042026581" evidence="4">
    <location>
        <begin position="27"/>
        <end position="352"/>
    </location>
</feature>
<dbReference type="PANTHER" id="PTHR10891">
    <property type="entry name" value="EF-HAND CALCIUM-BINDING DOMAIN CONTAINING PROTEIN"/>
    <property type="match status" value="1"/>
</dbReference>
<feature type="region of interest" description="Disordered" evidence="3">
    <location>
        <begin position="137"/>
        <end position="206"/>
    </location>
</feature>
<evidence type="ECO:0000256" key="3">
    <source>
        <dbReference type="SAM" id="MobiDB-lite"/>
    </source>
</evidence>
<proteinExistence type="predicted"/>
<reference evidence="6" key="1">
    <citation type="submission" date="2021-08" db="EMBL/GenBank/DDBJ databases">
        <title>Hoeflea bacterium WL0058 sp. nov., isolated from the sediment.</title>
        <authorList>
            <person name="Wang L."/>
            <person name="Zhang D."/>
        </authorList>
    </citation>
    <scope>NUCLEOTIDE SEQUENCE</scope>
    <source>
        <strain evidence="6">WL0058</strain>
    </source>
</reference>
<comment type="caution">
    <text evidence="6">The sequence shown here is derived from an EMBL/GenBank/DDBJ whole genome shotgun (WGS) entry which is preliminary data.</text>
</comment>
<gene>
    <name evidence="6" type="ORF">K1W69_21475</name>
</gene>
<dbReference type="Pfam" id="PF13202">
    <property type="entry name" value="EF-hand_5"/>
    <property type="match status" value="3"/>
</dbReference>
<feature type="compositionally biased region" description="Basic and acidic residues" evidence="3">
    <location>
        <begin position="178"/>
        <end position="190"/>
    </location>
</feature>
<dbReference type="AlphaFoldDB" id="A0AAE2ZPS0"/>